<dbReference type="AlphaFoldDB" id="A0AB33Z2H3"/>
<dbReference type="RefSeq" id="WP_015004898.1">
    <property type="nucleotide sequence ID" value="NZ_FQZJ01000003.1"/>
</dbReference>
<name>A0AB33Z2H3_9GAMM</name>
<evidence type="ECO:0000313" key="3">
    <source>
        <dbReference type="EMBL" id="EPD13151.1"/>
    </source>
</evidence>
<keyword evidence="4" id="KW-1185">Reference proteome</keyword>
<dbReference type="SUPFAM" id="SSF111148">
    <property type="entry name" value="YggX-like"/>
    <property type="match status" value="1"/>
</dbReference>
<reference evidence="3 4" key="1">
    <citation type="journal article" date="2013" name="Genome Announc.">
        <title>Genome Sequence of the Pyrene- and Fluoranthene-Degrading Bacterium Cycloclasticus sp. Strain PY97M.</title>
        <authorList>
            <person name="Cui Z."/>
            <person name="Xu G."/>
            <person name="Li Q."/>
            <person name="Gao W."/>
            <person name="Zheng L."/>
        </authorList>
    </citation>
    <scope>NUCLEOTIDE SEQUENCE [LARGE SCALE GENOMIC DNA]</scope>
    <source>
        <strain evidence="3 4">PY97M</strain>
    </source>
</reference>
<dbReference type="PANTHER" id="PTHR36965:SF1">
    <property type="entry name" value="FE(2+)-TRAFFICKING PROTEIN-RELATED"/>
    <property type="match status" value="1"/>
</dbReference>
<accession>A0AB33Z2H3</accession>
<dbReference type="GO" id="GO:0005829">
    <property type="term" value="C:cytosol"/>
    <property type="evidence" value="ECO:0007669"/>
    <property type="project" value="TreeGrafter"/>
</dbReference>
<protein>
    <recommendedName>
        <fullName evidence="2">Probable Fe(2+)-trafficking protein</fullName>
    </recommendedName>
</protein>
<dbReference type="NCBIfam" id="NF003817">
    <property type="entry name" value="PRK05408.1"/>
    <property type="match status" value="1"/>
</dbReference>
<sequence>MYCQKLKREADALEKPPFPGELGEKIVQNISKEAWQMWLAQQTMLINENRLTPFEPEARALLKAEMEKFLFSDDAQAPEGYVPVDK</sequence>
<comment type="function">
    <text evidence="2">Could be a mediator in iron transactions between iron acquisition and iron-requiring processes, such as synthesis and/or repair of Fe-S clusters in biosynthetic enzymes.</text>
</comment>
<dbReference type="PIRSF" id="PIRSF029827">
    <property type="entry name" value="Fe_traffic_YggX"/>
    <property type="match status" value="1"/>
</dbReference>
<gene>
    <name evidence="3" type="ORF">L196_05900</name>
</gene>
<dbReference type="PANTHER" id="PTHR36965">
    <property type="entry name" value="FE(2+)-TRAFFICKING PROTEIN-RELATED"/>
    <property type="match status" value="1"/>
</dbReference>
<dbReference type="Pfam" id="PF04362">
    <property type="entry name" value="Iron_traffic"/>
    <property type="match status" value="1"/>
</dbReference>
<evidence type="ECO:0000256" key="1">
    <source>
        <dbReference type="ARBA" id="ARBA00023004"/>
    </source>
</evidence>
<dbReference type="Proteomes" id="UP000015462">
    <property type="component" value="Unassembled WGS sequence"/>
</dbReference>
<dbReference type="InterPro" id="IPR036766">
    <property type="entry name" value="Fe_traffick_prot_YggX_sf"/>
</dbReference>
<dbReference type="Gene3D" id="1.10.3880.10">
    <property type="entry name" value="Fe(II) trafficking protein YggX"/>
    <property type="match status" value="1"/>
</dbReference>
<organism evidence="3 4">
    <name type="scientific">Cycloclasticus pugetii</name>
    <dbReference type="NCBI Taxonomy" id="34068"/>
    <lineage>
        <taxon>Bacteria</taxon>
        <taxon>Pseudomonadati</taxon>
        <taxon>Pseudomonadota</taxon>
        <taxon>Gammaproteobacteria</taxon>
        <taxon>Thiotrichales</taxon>
        <taxon>Piscirickettsiaceae</taxon>
        <taxon>Cycloclasticus</taxon>
    </lineage>
</organism>
<dbReference type="HAMAP" id="MF_00686">
    <property type="entry name" value="Fe_traffic_YggX"/>
    <property type="match status" value="1"/>
</dbReference>
<evidence type="ECO:0000256" key="2">
    <source>
        <dbReference type="HAMAP-Rule" id="MF_00686"/>
    </source>
</evidence>
<dbReference type="EMBL" id="ASHL01000004">
    <property type="protein sequence ID" value="EPD13151.1"/>
    <property type="molecule type" value="Genomic_DNA"/>
</dbReference>
<keyword evidence="1 2" id="KW-0408">Iron</keyword>
<proteinExistence type="inferred from homology"/>
<dbReference type="InterPro" id="IPR007457">
    <property type="entry name" value="Fe_traffick_prot_YggX"/>
</dbReference>
<dbReference type="GO" id="GO:0034599">
    <property type="term" value="P:cellular response to oxidative stress"/>
    <property type="evidence" value="ECO:0007669"/>
    <property type="project" value="TreeGrafter"/>
</dbReference>
<comment type="similarity">
    <text evidence="2">Belongs to the Fe(2+)-trafficking protein family.</text>
</comment>
<evidence type="ECO:0000313" key="4">
    <source>
        <dbReference type="Proteomes" id="UP000015462"/>
    </source>
</evidence>
<dbReference type="GO" id="GO:0005506">
    <property type="term" value="F:iron ion binding"/>
    <property type="evidence" value="ECO:0007669"/>
    <property type="project" value="UniProtKB-UniRule"/>
</dbReference>
<comment type="caution">
    <text evidence="3">The sequence shown here is derived from an EMBL/GenBank/DDBJ whole genome shotgun (WGS) entry which is preliminary data.</text>
</comment>